<reference evidence="1 2" key="1">
    <citation type="submission" date="2016-11" db="EMBL/GenBank/DDBJ databases">
        <title>Complete Genome Sequence of Bradyrhizobium sp. strain J5, an isolated from soybean nodule in Hokkaido.</title>
        <authorList>
            <person name="Kanehara K."/>
        </authorList>
    </citation>
    <scope>NUCLEOTIDE SEQUENCE [LARGE SCALE GENOMIC DNA]</scope>
    <source>
        <strain evidence="1 2">J5</strain>
    </source>
</reference>
<gene>
    <name evidence="1" type="ORF">BKD09_18030</name>
</gene>
<name>A0A1L3FA80_BRAJP</name>
<dbReference type="Proteomes" id="UP000181962">
    <property type="component" value="Chromosome"/>
</dbReference>
<sequence>MNSLTPERLYSLLPTLHRLRDAALASDPAKAGPLQALLAAFAREFATLEESVDQLYDDQFIETCAEWVTPYIGDLIGYRPLRGLGTELTSPRAEVADTIAFRRRKGTALMLEELAQDVTGWSAHAVESFEQLATSQYMKHIRLHAPATCNLRDTAALFRRDGALNSIAHTAEMRRPETGAGRYNIPNIGIFLWRLLSLSLTAVPLTPDAGDATGRKFRLNPLGADMRLFRFAQAESDISHLAEPINAPEPLSVRLMAMAVRAAQATAQPDAQREDDYGDGESLVFFTPGTPPIPVPTAKVRVCDLRDILDGGGNVIGWAHEAQVTAGTIGFDPERGRVLLGNPADGPLLATFHYGTARQIGGGEYPRVPAASDIGNEQAADAGGAWQAKLNLIRTGGRLIIGDSLTYKETPTFVVDDVTGDATPHHVVVAAHDQTRPLLAAGGEITLDIGARGRLTLDGLVISGGALRLAAFADVEPRELLLRDCTLVPGLTLNGDGSPASPGEPSLIIEHPFAKVTLERCIVGPIHAVTDAEVTLTDCIIDAGAPANVAFAADAAGSPGAELTVAQCTVIGKVHTKLLKLASNTIFFAELGPKPAETWIAPLLVQRRQEGCVRFCYVPAGSITPRRFHCVPNDTAPTALPLFTSLRYGDPGYGQLRRATSPAIRAGGDNDSEIGVLNALFQPQREANLRLRLDEYLRFGLHAGLFFAS</sequence>
<organism evidence="1 2">
    <name type="scientific">Bradyrhizobium japonicum</name>
    <dbReference type="NCBI Taxonomy" id="375"/>
    <lineage>
        <taxon>Bacteria</taxon>
        <taxon>Pseudomonadati</taxon>
        <taxon>Pseudomonadota</taxon>
        <taxon>Alphaproteobacteria</taxon>
        <taxon>Hyphomicrobiales</taxon>
        <taxon>Nitrobacteraceae</taxon>
        <taxon>Bradyrhizobium</taxon>
    </lineage>
</organism>
<accession>A0A1L3FA80</accession>
<dbReference type="EMBL" id="CP017637">
    <property type="protein sequence ID" value="APG10229.1"/>
    <property type="molecule type" value="Genomic_DNA"/>
</dbReference>
<evidence type="ECO:0000313" key="2">
    <source>
        <dbReference type="Proteomes" id="UP000181962"/>
    </source>
</evidence>
<proteinExistence type="predicted"/>
<evidence type="ECO:0000313" key="1">
    <source>
        <dbReference type="EMBL" id="APG10229.1"/>
    </source>
</evidence>
<dbReference type="OrthoDB" id="626916at2"/>
<evidence type="ECO:0008006" key="3">
    <source>
        <dbReference type="Google" id="ProtNLM"/>
    </source>
</evidence>
<dbReference type="RefSeq" id="WP_071911603.1">
    <property type="nucleotide sequence ID" value="NZ_CP017637.1"/>
</dbReference>
<protein>
    <recommendedName>
        <fullName evidence="3">Phage tail protein (Tail_P2_I)</fullName>
    </recommendedName>
</protein>
<dbReference type="AlphaFoldDB" id="A0A1L3FA80"/>